<evidence type="ECO:0000313" key="2">
    <source>
        <dbReference type="EMBL" id="GET34951.1"/>
    </source>
</evidence>
<dbReference type="InterPro" id="IPR042252">
    <property type="entry name" value="MtfA_N"/>
</dbReference>
<dbReference type="AlphaFoldDB" id="A0A5M4B4Y5"/>
<dbReference type="GO" id="GO:0008237">
    <property type="term" value="F:metallopeptidase activity"/>
    <property type="evidence" value="ECO:0007669"/>
    <property type="project" value="InterPro"/>
</dbReference>
<protein>
    <recommendedName>
        <fullName evidence="4">Peptidase</fullName>
    </recommendedName>
</protein>
<dbReference type="Proteomes" id="UP000391834">
    <property type="component" value="Unassembled WGS sequence"/>
</dbReference>
<accession>A0A5M4B4Y5</accession>
<feature type="transmembrane region" description="Helical" evidence="1">
    <location>
        <begin position="43"/>
        <end position="60"/>
    </location>
</feature>
<dbReference type="EMBL" id="BLAX01000001">
    <property type="protein sequence ID" value="GET34951.1"/>
    <property type="molecule type" value="Genomic_DNA"/>
</dbReference>
<proteinExistence type="predicted"/>
<organism evidence="2 3">
    <name type="scientific">Prolixibacter bellariivorans</name>
    <dbReference type="NCBI Taxonomy" id="314319"/>
    <lineage>
        <taxon>Bacteria</taxon>
        <taxon>Pseudomonadati</taxon>
        <taxon>Bacteroidota</taxon>
        <taxon>Bacteroidia</taxon>
        <taxon>Marinilabiliales</taxon>
        <taxon>Prolixibacteraceae</taxon>
        <taxon>Prolixibacter</taxon>
    </lineage>
</organism>
<keyword evidence="1" id="KW-0472">Membrane</keyword>
<dbReference type="OrthoDB" id="9786424at2"/>
<dbReference type="Gene3D" id="3.40.390.10">
    <property type="entry name" value="Collagenase (Catalytic Domain)"/>
    <property type="match status" value="1"/>
</dbReference>
<gene>
    <name evidence="2" type="ORF">PbJCM13498_38140</name>
</gene>
<evidence type="ECO:0008006" key="4">
    <source>
        <dbReference type="Google" id="ProtNLM"/>
    </source>
</evidence>
<dbReference type="GO" id="GO:0005829">
    <property type="term" value="C:cytosol"/>
    <property type="evidence" value="ECO:0007669"/>
    <property type="project" value="TreeGrafter"/>
</dbReference>
<keyword evidence="3" id="KW-1185">Reference proteome</keyword>
<comment type="caution">
    <text evidence="2">The sequence shown here is derived from an EMBL/GenBank/DDBJ whole genome shotgun (WGS) entry which is preliminary data.</text>
</comment>
<keyword evidence="1" id="KW-1133">Transmembrane helix</keyword>
<feature type="transmembrane region" description="Helical" evidence="1">
    <location>
        <begin position="20"/>
        <end position="37"/>
    </location>
</feature>
<dbReference type="RefSeq" id="WP_082229532.1">
    <property type="nucleotide sequence ID" value="NZ_BLAX01000001.1"/>
</dbReference>
<dbReference type="InterPro" id="IPR010384">
    <property type="entry name" value="MtfA_fam"/>
</dbReference>
<dbReference type="InterPro" id="IPR024079">
    <property type="entry name" value="MetalloPept_cat_dom_sf"/>
</dbReference>
<dbReference type="GO" id="GO:0004177">
    <property type="term" value="F:aminopeptidase activity"/>
    <property type="evidence" value="ECO:0007669"/>
    <property type="project" value="TreeGrafter"/>
</dbReference>
<keyword evidence="1" id="KW-0812">Transmembrane</keyword>
<dbReference type="Pfam" id="PF06167">
    <property type="entry name" value="Peptidase_M90"/>
    <property type="match status" value="1"/>
</dbReference>
<sequence>MTELENYYRRKIKRSQITSAVLSIIILAGYTAIVLTVKSDRPIILALVIVLGIGLAHWHYNRKYYQRLKLLHQPFSNEWVQFLEQHSLFYRNLKIEERQLFNERILFFLSEKRIEGIDTSLDDSTRLLVAASAIIPTFAFPYFEYPDVEEVLIYPNSFDEKFQTARYTGVHENITGMVGNRFMNKTVILSKPDLLAGFDGTKNKNNVGVHEFVHLIDKIDGAVDGVPEFLLDNAYVLPWLQAIKEEMLKIERGRSDINPYALTNNAEFLAVVSEYFFNSPHEFHQKHPELYQYMVSIFHQNIDEKS</sequence>
<dbReference type="SUPFAM" id="SSF55486">
    <property type="entry name" value="Metalloproteases ('zincins'), catalytic domain"/>
    <property type="match status" value="1"/>
</dbReference>
<dbReference type="CDD" id="cd20169">
    <property type="entry name" value="Peptidase_M90_mtfA"/>
    <property type="match status" value="1"/>
</dbReference>
<dbReference type="PANTHER" id="PTHR30164:SF2">
    <property type="entry name" value="PROTEIN MTFA"/>
    <property type="match status" value="1"/>
</dbReference>
<dbReference type="PANTHER" id="PTHR30164">
    <property type="entry name" value="MTFA PEPTIDASE"/>
    <property type="match status" value="1"/>
</dbReference>
<evidence type="ECO:0000256" key="1">
    <source>
        <dbReference type="SAM" id="Phobius"/>
    </source>
</evidence>
<reference evidence="2 3" key="1">
    <citation type="submission" date="2019-10" db="EMBL/GenBank/DDBJ databases">
        <title>Prolixibacter strains distinguished by the presence of nitrate reductase genes were adept at nitrate-dependent anaerobic corrosion of metallic iron and carbon steel.</title>
        <authorList>
            <person name="Iino T."/>
            <person name="Shono N."/>
            <person name="Ito K."/>
            <person name="Nakamura R."/>
            <person name="Sueoka K."/>
            <person name="Harayama S."/>
            <person name="Ohkuma M."/>
        </authorList>
    </citation>
    <scope>NUCLEOTIDE SEQUENCE [LARGE SCALE GENOMIC DNA]</scope>
    <source>
        <strain evidence="2 3">JCM 13498</strain>
    </source>
</reference>
<evidence type="ECO:0000313" key="3">
    <source>
        <dbReference type="Proteomes" id="UP000391834"/>
    </source>
</evidence>
<dbReference type="Gene3D" id="1.10.472.150">
    <property type="entry name" value="Glucose-regulated metallo-peptidase M90, N-terminal domain"/>
    <property type="match status" value="1"/>
</dbReference>
<name>A0A5M4B4Y5_9BACT</name>